<keyword evidence="2" id="KW-0324">Glycolysis</keyword>
<dbReference type="UniPathway" id="UPA00138"/>
<comment type="subcellular location">
    <subcellularLocation>
        <location evidence="2">Cytoplasm</location>
    </subcellularLocation>
</comment>
<gene>
    <name evidence="3" type="primary">tpiA</name>
    <name evidence="3" type="ORF">COT51_00220</name>
</gene>
<dbReference type="GO" id="GO:0005829">
    <property type="term" value="C:cytosol"/>
    <property type="evidence" value="ECO:0007669"/>
    <property type="project" value="TreeGrafter"/>
</dbReference>
<dbReference type="CDD" id="cd00311">
    <property type="entry name" value="TIM"/>
    <property type="match status" value="1"/>
</dbReference>
<evidence type="ECO:0000256" key="1">
    <source>
        <dbReference type="ARBA" id="ARBA00023235"/>
    </source>
</evidence>
<comment type="pathway">
    <text evidence="2">Carbohydrate degradation; glycolysis; D-glyceraldehyde 3-phosphate from glycerone phosphate: step 1/1.</text>
</comment>
<dbReference type="GO" id="GO:0006094">
    <property type="term" value="P:gluconeogenesis"/>
    <property type="evidence" value="ECO:0007669"/>
    <property type="project" value="UniProtKB-UniPathway"/>
</dbReference>
<dbReference type="Proteomes" id="UP000231098">
    <property type="component" value="Unassembled WGS sequence"/>
</dbReference>
<keyword evidence="2" id="KW-0963">Cytoplasm</keyword>
<keyword evidence="2" id="KW-0312">Gluconeogenesis</keyword>
<dbReference type="AlphaFoldDB" id="A0A2H0XAI8"/>
<comment type="similarity">
    <text evidence="2">Belongs to the triosephosphate isomerase family.</text>
</comment>
<dbReference type="PANTHER" id="PTHR21139:SF2">
    <property type="entry name" value="TRIOSEPHOSPHATE ISOMERASE"/>
    <property type="match status" value="1"/>
</dbReference>
<keyword evidence="1 2" id="KW-0413">Isomerase</keyword>
<proteinExistence type="inferred from homology"/>
<sequence length="220" mass="24224">MPKENLFVANLKCNLNLTESLRWLKGFLEGFNGNNKVVICPEAPFLLPFKEKIQGRENITLGIQNISQFEEGQYTGEISARALVGITDYAIVGHSERRKYFKETDAEVRGKIALCQKYGIMPIVCVSNESEVSELLGSEENFIVAYEPLTAIGTGEPESPEEAEKFSQKVKEILGLEVKVLYGGSVNSGNVKAYLQLESIEGVLVGGASLDIIDFVKIVN</sequence>
<reference evidence="4" key="1">
    <citation type="submission" date="2017-09" db="EMBL/GenBank/DDBJ databases">
        <title>Depth-based differentiation of microbial function through sediment-hosted aquifers and enrichment of novel symbionts in the deep terrestrial subsurface.</title>
        <authorList>
            <person name="Probst A.J."/>
            <person name="Ladd B."/>
            <person name="Jarett J.K."/>
            <person name="Geller-Mcgrath D.E."/>
            <person name="Sieber C.M.K."/>
            <person name="Emerson J.B."/>
            <person name="Anantharaman K."/>
            <person name="Thomas B.C."/>
            <person name="Malmstrom R."/>
            <person name="Stieglmeier M."/>
            <person name="Klingl A."/>
            <person name="Woyke T."/>
            <person name="Ryan C.M."/>
            <person name="Banfield J.F."/>
        </authorList>
    </citation>
    <scope>NUCLEOTIDE SEQUENCE [LARGE SCALE GENOMIC DNA]</scope>
</reference>
<dbReference type="GO" id="GO:0046166">
    <property type="term" value="P:glyceraldehyde-3-phosphate biosynthetic process"/>
    <property type="evidence" value="ECO:0007669"/>
    <property type="project" value="TreeGrafter"/>
</dbReference>
<protein>
    <recommendedName>
        <fullName evidence="2">Triosephosphate isomerase</fullName>
        <ecNumber evidence="2">5.3.1.1</ecNumber>
    </recommendedName>
</protein>
<dbReference type="GO" id="GO:0004807">
    <property type="term" value="F:triose-phosphate isomerase activity"/>
    <property type="evidence" value="ECO:0007669"/>
    <property type="project" value="UniProtKB-EC"/>
</dbReference>
<comment type="subunit">
    <text evidence="2">Homodimer.</text>
</comment>
<comment type="caution">
    <text evidence="3">The sequence shown here is derived from an EMBL/GenBank/DDBJ whole genome shotgun (WGS) entry which is preliminary data.</text>
</comment>
<dbReference type="InterPro" id="IPR013785">
    <property type="entry name" value="Aldolase_TIM"/>
</dbReference>
<evidence type="ECO:0000313" key="4">
    <source>
        <dbReference type="Proteomes" id="UP000231098"/>
    </source>
</evidence>
<organism evidence="3 4">
    <name type="scientific">candidate division WWE3 bacterium CG08_land_8_20_14_0_20_41_15</name>
    <dbReference type="NCBI Taxonomy" id="1975086"/>
    <lineage>
        <taxon>Bacteria</taxon>
        <taxon>Katanobacteria</taxon>
    </lineage>
</organism>
<dbReference type="PROSITE" id="PS51440">
    <property type="entry name" value="TIM_2"/>
    <property type="match status" value="1"/>
</dbReference>
<dbReference type="Gene3D" id="3.20.20.70">
    <property type="entry name" value="Aldolase class I"/>
    <property type="match status" value="1"/>
</dbReference>
<dbReference type="PANTHER" id="PTHR21139">
    <property type="entry name" value="TRIOSEPHOSPHATE ISOMERASE"/>
    <property type="match status" value="1"/>
</dbReference>
<comment type="catalytic activity">
    <reaction evidence="2">
        <text>D-glyceraldehyde 3-phosphate = dihydroxyacetone phosphate</text>
        <dbReference type="Rhea" id="RHEA:18585"/>
        <dbReference type="ChEBI" id="CHEBI:57642"/>
        <dbReference type="ChEBI" id="CHEBI:59776"/>
        <dbReference type="EC" id="5.3.1.1"/>
    </reaction>
</comment>
<accession>A0A2H0XAI8</accession>
<name>A0A2H0XAI8_UNCKA</name>
<comment type="pathway">
    <text evidence="2">Carbohydrate biosynthesis; gluconeogenesis.</text>
</comment>
<dbReference type="InterPro" id="IPR035990">
    <property type="entry name" value="TIM_sf"/>
</dbReference>
<dbReference type="EMBL" id="PEYV01000003">
    <property type="protein sequence ID" value="PIS21926.1"/>
    <property type="molecule type" value="Genomic_DNA"/>
</dbReference>
<dbReference type="GO" id="GO:0019563">
    <property type="term" value="P:glycerol catabolic process"/>
    <property type="evidence" value="ECO:0007669"/>
    <property type="project" value="TreeGrafter"/>
</dbReference>
<dbReference type="InterPro" id="IPR000652">
    <property type="entry name" value="Triosephosphate_isomerase"/>
</dbReference>
<dbReference type="GO" id="GO:0006096">
    <property type="term" value="P:glycolytic process"/>
    <property type="evidence" value="ECO:0007669"/>
    <property type="project" value="UniProtKB-UniPathway"/>
</dbReference>
<dbReference type="SUPFAM" id="SSF51351">
    <property type="entry name" value="Triosephosphate isomerase (TIM)"/>
    <property type="match status" value="1"/>
</dbReference>
<dbReference type="UniPathway" id="UPA00109">
    <property type="reaction ID" value="UER00189"/>
</dbReference>
<dbReference type="EC" id="5.3.1.1" evidence="2"/>
<dbReference type="Pfam" id="PF00121">
    <property type="entry name" value="TIM"/>
    <property type="match status" value="1"/>
</dbReference>
<evidence type="ECO:0000313" key="3">
    <source>
        <dbReference type="EMBL" id="PIS21926.1"/>
    </source>
</evidence>
<evidence type="ECO:0000256" key="2">
    <source>
        <dbReference type="RuleBase" id="RU363013"/>
    </source>
</evidence>